<evidence type="ECO:0000256" key="1">
    <source>
        <dbReference type="SAM" id="SignalP"/>
    </source>
</evidence>
<dbReference type="EMBL" id="JBHTMC010000008">
    <property type="protein sequence ID" value="MFD1262851.1"/>
    <property type="molecule type" value="Genomic_DNA"/>
</dbReference>
<dbReference type="Pfam" id="PF06980">
    <property type="entry name" value="DUF1302"/>
    <property type="match status" value="1"/>
</dbReference>
<feature type="signal peptide" evidence="1">
    <location>
        <begin position="1"/>
        <end position="25"/>
    </location>
</feature>
<comment type="caution">
    <text evidence="2">The sequence shown here is derived from an EMBL/GenBank/DDBJ whole genome shotgun (WGS) entry which is preliminary data.</text>
</comment>
<keyword evidence="1" id="KW-0732">Signal</keyword>
<feature type="chain" id="PRO_5047422906" evidence="1">
    <location>
        <begin position="26"/>
        <end position="541"/>
    </location>
</feature>
<dbReference type="Proteomes" id="UP001597158">
    <property type="component" value="Unassembled WGS sequence"/>
</dbReference>
<reference evidence="3" key="1">
    <citation type="journal article" date="2019" name="Int. J. Syst. Evol. Microbiol.">
        <title>The Global Catalogue of Microorganisms (GCM) 10K type strain sequencing project: providing services to taxonomists for standard genome sequencing and annotation.</title>
        <authorList>
            <consortium name="The Broad Institute Genomics Platform"/>
            <consortium name="The Broad Institute Genome Sequencing Center for Infectious Disease"/>
            <person name="Wu L."/>
            <person name="Ma J."/>
        </authorList>
    </citation>
    <scope>NUCLEOTIDE SEQUENCE [LARGE SCALE GENOMIC DNA]</scope>
    <source>
        <strain evidence="3">CCUG 48884</strain>
    </source>
</reference>
<protein>
    <submittedName>
        <fullName evidence="2">DUF1302 domain-containing protein</fullName>
    </submittedName>
</protein>
<proteinExistence type="predicted"/>
<evidence type="ECO:0000313" key="3">
    <source>
        <dbReference type="Proteomes" id="UP001597158"/>
    </source>
</evidence>
<name>A0ABW3WA99_9RHOO</name>
<keyword evidence="3" id="KW-1185">Reference proteome</keyword>
<organism evidence="2 3">
    <name type="scientific">Thauera mechernichensis</name>
    <dbReference type="NCBI Taxonomy" id="82788"/>
    <lineage>
        <taxon>Bacteria</taxon>
        <taxon>Pseudomonadati</taxon>
        <taxon>Pseudomonadota</taxon>
        <taxon>Betaproteobacteria</taxon>
        <taxon>Rhodocyclales</taxon>
        <taxon>Zoogloeaceae</taxon>
        <taxon>Thauera</taxon>
    </lineage>
</organism>
<sequence length="541" mass="58764">MKLHKKMKPVALAVIGMGVMAPAFAGKAIEFDNGMVLDWRVNTTYTMSTRLESRDPLLASEATNANGNDGNNNFGRGDLTANRLGLLLDAHLKKGNSGFVLSASTFYDDVYHRSNDNSSLTAPNKLSGPADEFSSATKRYHGGYSRLLDAYGYTSFGVGEQGRATVRLGKHVVSWGEALFFPGISLAQGPADGTKTGVPGTEVKDQLLPEDQFSIQYEVNDKWSLLGHVQYNWHETIAPAVGSFLSTSDITGPGAQCLKVSGFCAVRRAADDRPGKTGQWGIGTRYRVTDETEVGLYYLNYHDRTPNVDTNFISGPSYQIRYQEDVKLVGATLSTTFGVATLGMEVSYKMDAPALVKTALSGNVIPTSTTADILQTNINTFINLGRTWIAPQSQLLAEVSYVDVRNPVARRVPGASALPGAFVDFLAPENKDLFFGSHGMAFQAMLISSYPGIIENWELGTNVAYARQIQGRTLLGGVGGEGDHRLSVGATMTYKRNFQVGLTYLGYLGDANLGRLGIERPKNFRGLTDRDQLSLTMKYSF</sequence>
<accession>A0ABW3WA99</accession>
<gene>
    <name evidence="2" type="ORF">ACFQ4M_04590</name>
</gene>
<evidence type="ECO:0000313" key="2">
    <source>
        <dbReference type="EMBL" id="MFD1262851.1"/>
    </source>
</evidence>
<dbReference type="InterPro" id="IPR010727">
    <property type="entry name" value="DUF1302"/>
</dbReference>
<dbReference type="RefSeq" id="WP_002939072.1">
    <property type="nucleotide sequence ID" value="NZ_JARQZE010000013.1"/>
</dbReference>